<organism evidence="3">
    <name type="scientific">bioreactor metagenome</name>
    <dbReference type="NCBI Taxonomy" id="1076179"/>
    <lineage>
        <taxon>unclassified sequences</taxon>
        <taxon>metagenomes</taxon>
        <taxon>ecological metagenomes</taxon>
    </lineage>
</organism>
<dbReference type="InterPro" id="IPR007337">
    <property type="entry name" value="RelB/DinJ"/>
</dbReference>
<dbReference type="GO" id="GO:0006355">
    <property type="term" value="P:regulation of DNA-templated transcription"/>
    <property type="evidence" value="ECO:0007669"/>
    <property type="project" value="InterPro"/>
</dbReference>
<evidence type="ECO:0000256" key="1">
    <source>
        <dbReference type="ARBA" id="ARBA00010562"/>
    </source>
</evidence>
<dbReference type="PANTHER" id="PTHR38781">
    <property type="entry name" value="ANTITOXIN DINJ-RELATED"/>
    <property type="match status" value="1"/>
</dbReference>
<keyword evidence="2" id="KW-1277">Toxin-antitoxin system</keyword>
<sequence length="92" mass="10554">MAQTNINIRMDENLKQDFDRLCSELGLTMTTAFNIFAKTMVRQNGIPFPVSLGMPNVETLAAINEIKRMKQEPNKKLYSNFSELLREVETDV</sequence>
<dbReference type="Pfam" id="PF04221">
    <property type="entry name" value="RelB"/>
    <property type="match status" value="1"/>
</dbReference>
<dbReference type="Gene3D" id="1.10.1220.10">
    <property type="entry name" value="Met repressor-like"/>
    <property type="match status" value="1"/>
</dbReference>
<dbReference type="NCBIfam" id="TIGR02384">
    <property type="entry name" value="RelB_DinJ"/>
    <property type="match status" value="1"/>
</dbReference>
<comment type="caution">
    <text evidence="3">The sequence shown here is derived from an EMBL/GenBank/DDBJ whole genome shotgun (WGS) entry which is preliminary data.</text>
</comment>
<dbReference type="AlphaFoldDB" id="A0A644TF53"/>
<reference evidence="3" key="1">
    <citation type="submission" date="2019-08" db="EMBL/GenBank/DDBJ databases">
        <authorList>
            <person name="Kucharzyk K."/>
            <person name="Murdoch R.W."/>
            <person name="Higgins S."/>
            <person name="Loffler F."/>
        </authorList>
    </citation>
    <scope>NUCLEOTIDE SEQUENCE</scope>
</reference>
<name>A0A644TF53_9ZZZZ</name>
<accession>A0A644TF53</accession>
<dbReference type="GO" id="GO:0006351">
    <property type="term" value="P:DNA-templated transcription"/>
    <property type="evidence" value="ECO:0007669"/>
    <property type="project" value="TreeGrafter"/>
</dbReference>
<evidence type="ECO:0000313" key="3">
    <source>
        <dbReference type="EMBL" id="MPL65500.1"/>
    </source>
</evidence>
<dbReference type="InterPro" id="IPR013321">
    <property type="entry name" value="Arc_rbn_hlx_hlx"/>
</dbReference>
<dbReference type="EMBL" id="VSSQ01000028">
    <property type="protein sequence ID" value="MPL65500.1"/>
    <property type="molecule type" value="Genomic_DNA"/>
</dbReference>
<evidence type="ECO:0000256" key="2">
    <source>
        <dbReference type="ARBA" id="ARBA00022649"/>
    </source>
</evidence>
<comment type="similarity">
    <text evidence="1">Belongs to the RelB/DinJ antitoxin family.</text>
</comment>
<proteinExistence type="inferred from homology"/>
<evidence type="ECO:0008006" key="4">
    <source>
        <dbReference type="Google" id="ProtNLM"/>
    </source>
</evidence>
<gene>
    <name evidence="3" type="ORF">SDC9_11164</name>
</gene>
<protein>
    <recommendedName>
        <fullName evidence="4">RelB antitoxin</fullName>
    </recommendedName>
</protein>
<dbReference type="PANTHER" id="PTHR38781:SF1">
    <property type="entry name" value="ANTITOXIN DINJ-RELATED"/>
    <property type="match status" value="1"/>
</dbReference>